<keyword evidence="4 10" id="KW-0808">Transferase</keyword>
<evidence type="ECO:0000256" key="9">
    <source>
        <dbReference type="ARBA" id="ARBA00048925"/>
    </source>
</evidence>
<evidence type="ECO:0000256" key="5">
    <source>
        <dbReference type="ARBA" id="ARBA00022741"/>
    </source>
</evidence>
<dbReference type="InterPro" id="IPR011009">
    <property type="entry name" value="Kinase-like_dom_sf"/>
</dbReference>
<organism evidence="14 15">
    <name type="scientific">Pseudomonas canadensis</name>
    <dbReference type="NCBI Taxonomy" id="915099"/>
    <lineage>
        <taxon>Bacteria</taxon>
        <taxon>Pseudomonadati</taxon>
        <taxon>Pseudomonadota</taxon>
        <taxon>Gammaproteobacteria</taxon>
        <taxon>Pseudomonadales</taxon>
        <taxon>Pseudomonadaceae</taxon>
        <taxon>Pseudomonas</taxon>
    </lineage>
</organism>
<dbReference type="InterPro" id="IPR051678">
    <property type="entry name" value="AGP_Transferase"/>
</dbReference>
<feature type="domain" description="Aminoglycoside phosphotransferase" evidence="13">
    <location>
        <begin position="26"/>
        <end position="249"/>
    </location>
</feature>
<comment type="similarity">
    <text evidence="1 10">Belongs to the aminoglycoside phosphotransferase family.</text>
</comment>
<comment type="catalytic activity">
    <reaction evidence="9">
        <text>kanamycin A + ATP = kanamycin 3'-phosphate + ADP + H(+)</text>
        <dbReference type="Rhea" id="RHEA:24256"/>
        <dbReference type="ChEBI" id="CHEBI:15378"/>
        <dbReference type="ChEBI" id="CHEBI:30616"/>
        <dbReference type="ChEBI" id="CHEBI:57909"/>
        <dbReference type="ChEBI" id="CHEBI:58214"/>
        <dbReference type="ChEBI" id="CHEBI:456216"/>
        <dbReference type="EC" id="2.7.1.95"/>
    </reaction>
</comment>
<keyword evidence="6 10" id="KW-0418">Kinase</keyword>
<dbReference type="RefSeq" id="WP_123474145.1">
    <property type="nucleotide sequence ID" value="NZ_MOAZ01000002.1"/>
</dbReference>
<dbReference type="GO" id="GO:0046872">
    <property type="term" value="F:metal ion binding"/>
    <property type="evidence" value="ECO:0007669"/>
    <property type="project" value="UniProtKB-KW"/>
</dbReference>
<evidence type="ECO:0000256" key="3">
    <source>
        <dbReference type="ARBA" id="ARBA00017903"/>
    </source>
</evidence>
<protein>
    <recommendedName>
        <fullName evidence="3">Aminoglycoside 3'-phosphotransferase</fullName>
        <ecNumber evidence="2">2.7.1.95</ecNumber>
    </recommendedName>
</protein>
<evidence type="ECO:0000256" key="1">
    <source>
        <dbReference type="ARBA" id="ARBA00006219"/>
    </source>
</evidence>
<name>A0A423FGM5_9PSED</name>
<keyword evidence="12" id="KW-0460">Magnesium</keyword>
<evidence type="ECO:0000256" key="12">
    <source>
        <dbReference type="PIRSR" id="PIRSR000706-2"/>
    </source>
</evidence>
<dbReference type="Gene3D" id="3.30.200.20">
    <property type="entry name" value="Phosphorylase Kinase, domain 1"/>
    <property type="match status" value="1"/>
</dbReference>
<evidence type="ECO:0000256" key="8">
    <source>
        <dbReference type="ARBA" id="ARBA00023251"/>
    </source>
</evidence>
<dbReference type="PANTHER" id="PTHR21310">
    <property type="entry name" value="AMINOGLYCOSIDE PHOSPHOTRANSFERASE-RELATED-RELATED"/>
    <property type="match status" value="1"/>
</dbReference>
<dbReference type="NCBIfam" id="NF033068">
    <property type="entry name" value="APH_3p"/>
    <property type="match status" value="1"/>
</dbReference>
<keyword evidence="5 10" id="KW-0547">Nucleotide-binding</keyword>
<evidence type="ECO:0000313" key="14">
    <source>
        <dbReference type="EMBL" id="ROM56899.1"/>
    </source>
</evidence>
<dbReference type="EMBL" id="MOAZ01000002">
    <property type="protein sequence ID" value="ROM56899.1"/>
    <property type="molecule type" value="Genomic_DNA"/>
</dbReference>
<evidence type="ECO:0000256" key="4">
    <source>
        <dbReference type="ARBA" id="ARBA00022679"/>
    </source>
</evidence>
<dbReference type="InterPro" id="IPR002575">
    <property type="entry name" value="Aminoglycoside_PTrfase"/>
</dbReference>
<reference evidence="14 15" key="1">
    <citation type="submission" date="2016-10" db="EMBL/GenBank/DDBJ databases">
        <title>Comparative genome analysis of multiple Pseudomonas spp. focuses on biocontrol and plant growth promoting traits.</title>
        <authorList>
            <person name="Tao X.-Y."/>
            <person name="Taylor C.G."/>
        </authorList>
    </citation>
    <scope>NUCLEOTIDE SEQUENCE [LARGE SCALE GENOMIC DNA]</scope>
    <source>
        <strain evidence="14 15">36C8</strain>
    </source>
</reference>
<proteinExistence type="inferred from homology"/>
<comment type="caution">
    <text evidence="14">The sequence shown here is derived from an EMBL/GenBank/DDBJ whole genome shotgun (WGS) entry which is preliminary data.</text>
</comment>
<gene>
    <name evidence="14" type="ORF">BK649_01555</name>
</gene>
<dbReference type="SUPFAM" id="SSF56112">
    <property type="entry name" value="Protein kinase-like (PK-like)"/>
    <property type="match status" value="1"/>
</dbReference>
<dbReference type="PANTHER" id="PTHR21310:SF41">
    <property type="entry name" value="3'-PHOSPHOTRANSFERASE, PUTATIVE-RELATED"/>
    <property type="match status" value="1"/>
</dbReference>
<dbReference type="GO" id="GO:0005524">
    <property type="term" value="F:ATP binding"/>
    <property type="evidence" value="ECO:0007669"/>
    <property type="project" value="UniProtKB-KW"/>
</dbReference>
<feature type="binding site" evidence="12">
    <location>
        <position position="188"/>
    </location>
    <ligand>
        <name>Mg(2+)</name>
        <dbReference type="ChEBI" id="CHEBI:18420"/>
    </ligand>
</feature>
<feature type="binding site" evidence="12">
    <location>
        <position position="201"/>
    </location>
    <ligand>
        <name>Mg(2+)</name>
        <dbReference type="ChEBI" id="CHEBI:18420"/>
    </ligand>
</feature>
<evidence type="ECO:0000256" key="7">
    <source>
        <dbReference type="ARBA" id="ARBA00022840"/>
    </source>
</evidence>
<dbReference type="GO" id="GO:0046677">
    <property type="term" value="P:response to antibiotic"/>
    <property type="evidence" value="ECO:0007669"/>
    <property type="project" value="UniProtKB-KW"/>
</dbReference>
<dbReference type="AlphaFoldDB" id="A0A423FGM5"/>
<dbReference type="InterPro" id="IPR024165">
    <property type="entry name" value="Kan/Strep_kinase"/>
</dbReference>
<dbReference type="Pfam" id="PF01636">
    <property type="entry name" value="APH"/>
    <property type="match status" value="1"/>
</dbReference>
<dbReference type="EC" id="2.7.1.95" evidence="2"/>
<evidence type="ECO:0000256" key="6">
    <source>
        <dbReference type="ARBA" id="ARBA00022777"/>
    </source>
</evidence>
<dbReference type="Gene3D" id="3.90.1200.10">
    <property type="match status" value="1"/>
</dbReference>
<evidence type="ECO:0000256" key="2">
    <source>
        <dbReference type="ARBA" id="ARBA00012193"/>
    </source>
</evidence>
<dbReference type="PIRSF" id="PIRSF000706">
    <property type="entry name" value="Kanamycin_kin"/>
    <property type="match status" value="1"/>
</dbReference>
<dbReference type="CDD" id="cd05150">
    <property type="entry name" value="APH"/>
    <property type="match status" value="1"/>
</dbReference>
<keyword evidence="12" id="KW-0479">Metal-binding</keyword>
<accession>A0A423FGM5</accession>
<sequence length="256" mass="28411">MKFPSQWSRQFDGATIERQMVGESGAEVFRVRGADAQDLFVKAEPIGVHSELPQEIERLGWMNGLNLPGPTVLDATTESDRHWLLMTAVPGKDLSDCASVSPSELISILATALRALHQVPVELCPFDHSLEQRIDIARSRMLAGLVDEDDFDDDRTGRTAADAFAELLASRPKVQDLAVTHGDACLPNFMMEGSRFTGYIDCGRLGISDIYQDLALAARSIERNCGAAWVAPFFRAYGVEPDHRRIAFYCLLDEFY</sequence>
<keyword evidence="8 10" id="KW-0046">Antibiotic resistance</keyword>
<evidence type="ECO:0000259" key="13">
    <source>
        <dbReference type="Pfam" id="PF01636"/>
    </source>
</evidence>
<dbReference type="Proteomes" id="UP000283389">
    <property type="component" value="Unassembled WGS sequence"/>
</dbReference>
<evidence type="ECO:0000256" key="10">
    <source>
        <dbReference type="PIRNR" id="PIRNR000706"/>
    </source>
</evidence>
<feature type="active site" description="Proton acceptor" evidence="11">
    <location>
        <position position="183"/>
    </location>
</feature>
<evidence type="ECO:0000256" key="11">
    <source>
        <dbReference type="PIRSR" id="PIRSR000706-1"/>
    </source>
</evidence>
<keyword evidence="7 10" id="KW-0067">ATP-binding</keyword>
<dbReference type="GO" id="GO:0008910">
    <property type="term" value="F:kanamycin kinase activity"/>
    <property type="evidence" value="ECO:0007669"/>
    <property type="project" value="UniProtKB-EC"/>
</dbReference>
<evidence type="ECO:0000313" key="15">
    <source>
        <dbReference type="Proteomes" id="UP000283389"/>
    </source>
</evidence>